<accession>A0A0G4IX23</accession>
<feature type="region of interest" description="Disordered" evidence="2">
    <location>
        <begin position="177"/>
        <end position="204"/>
    </location>
</feature>
<gene>
    <name evidence="3" type="ORF">PBRA_007382</name>
    <name evidence="4" type="ORF">PLBR_LOCUS5234</name>
</gene>
<reference evidence="3 5" key="1">
    <citation type="submission" date="2015-02" db="EMBL/GenBank/DDBJ databases">
        <authorList>
            <person name="Chooi Y.-H."/>
        </authorList>
    </citation>
    <scope>NUCLEOTIDE SEQUENCE [LARGE SCALE GENOMIC DNA]</scope>
    <source>
        <strain evidence="3">E3</strain>
    </source>
</reference>
<dbReference type="EMBL" id="OVEO01000008">
    <property type="protein sequence ID" value="SPQ98019.1"/>
    <property type="molecule type" value="Genomic_DNA"/>
</dbReference>
<dbReference type="EMBL" id="CDSF01000092">
    <property type="protein sequence ID" value="CEO99649.1"/>
    <property type="molecule type" value="Genomic_DNA"/>
</dbReference>
<evidence type="ECO:0000313" key="4">
    <source>
        <dbReference type="EMBL" id="SPQ98019.1"/>
    </source>
</evidence>
<feature type="coiled-coil region" evidence="1">
    <location>
        <begin position="44"/>
        <end position="146"/>
    </location>
</feature>
<evidence type="ECO:0000256" key="2">
    <source>
        <dbReference type="SAM" id="MobiDB-lite"/>
    </source>
</evidence>
<evidence type="ECO:0000256" key="1">
    <source>
        <dbReference type="SAM" id="Coils"/>
    </source>
</evidence>
<keyword evidence="1" id="KW-0175">Coiled coil</keyword>
<evidence type="ECO:0000313" key="6">
    <source>
        <dbReference type="Proteomes" id="UP000290189"/>
    </source>
</evidence>
<sequence length="252" mass="28985">MMATPPGSACPTPSCPSTDRSSSKEGSGVPGQVPDNLLRIKNHRRQAENSVQLLSNRIALLMAEEERSQRRIRAMSQTVEKVQRCQQEESELKQRLQQAKQVVSQTLIANATRVKQQSQKAKQKLAAKLRQELAEKRNAARDQRVRAAALKTSRGMASAHAESSADMIRKQKNEWMEKRRRSQEAAQRKAEKQREERLMDEVERRNQAEKKLMEMAALEQRVLENLMQTRTRQKAVYHQYEKLFKDKVRGAP</sequence>
<dbReference type="Proteomes" id="UP000039324">
    <property type="component" value="Unassembled WGS sequence"/>
</dbReference>
<organism evidence="3 5">
    <name type="scientific">Plasmodiophora brassicae</name>
    <name type="common">Clubroot disease agent</name>
    <dbReference type="NCBI Taxonomy" id="37360"/>
    <lineage>
        <taxon>Eukaryota</taxon>
        <taxon>Sar</taxon>
        <taxon>Rhizaria</taxon>
        <taxon>Endomyxa</taxon>
        <taxon>Phytomyxea</taxon>
        <taxon>Plasmodiophorida</taxon>
        <taxon>Plasmodiophoridae</taxon>
        <taxon>Plasmodiophora</taxon>
    </lineage>
</organism>
<evidence type="ECO:0000313" key="5">
    <source>
        <dbReference type="Proteomes" id="UP000039324"/>
    </source>
</evidence>
<protein>
    <submittedName>
        <fullName evidence="3">Uncharacterized protein</fullName>
    </submittedName>
</protein>
<keyword evidence="5" id="KW-1185">Reference proteome</keyword>
<feature type="region of interest" description="Disordered" evidence="2">
    <location>
        <begin position="1"/>
        <end position="35"/>
    </location>
</feature>
<dbReference type="Proteomes" id="UP000290189">
    <property type="component" value="Unassembled WGS sequence"/>
</dbReference>
<proteinExistence type="predicted"/>
<evidence type="ECO:0000313" key="3">
    <source>
        <dbReference type="EMBL" id="CEO99649.1"/>
    </source>
</evidence>
<name>A0A0G4IX23_PLABS</name>
<geneLocation type="mitochondrion" evidence="4"/>
<reference evidence="4 6" key="2">
    <citation type="submission" date="2018-03" db="EMBL/GenBank/DDBJ databases">
        <authorList>
            <person name="Fogelqvist J."/>
        </authorList>
    </citation>
    <scope>NUCLEOTIDE SEQUENCE [LARGE SCALE GENOMIC DNA]</scope>
</reference>
<keyword evidence="4" id="KW-0496">Mitochondrion</keyword>
<dbReference type="AlphaFoldDB" id="A0A0G4IX23"/>